<evidence type="ECO:0000313" key="2">
    <source>
        <dbReference type="Proteomes" id="UP000242972"/>
    </source>
</evidence>
<protein>
    <submittedName>
        <fullName evidence="1">Uncharacterized protein</fullName>
    </submittedName>
</protein>
<name>A0A2T2XKH7_9FIRM</name>
<proteinExistence type="predicted"/>
<feature type="non-terminal residue" evidence="1">
    <location>
        <position position="1"/>
    </location>
</feature>
<accession>A0A2T2XKH7</accession>
<gene>
    <name evidence="1" type="ORF">C7B46_02180</name>
</gene>
<sequence>AAGIVAGMIALAGCGNATLSRESAPSETSTPAIHWVIAASALQKISRDPVTAEVLQPADTTIIIHNTESVPAPWRSAKALMSFPSYQSFLRTPAVRFRAAHIMGVGYDNESWPLTPAEEQRQAAFFEQQFANRAHALGLQYWQLGNLASIDGSHYGGARWAQVIDVQIQHAERSPAQYRQDLSLAIEQIRRFNPHAHVIAGLSTNPSGGPVTGNMLYQDIAATRQMVWGYWLNIPRPGLACPRCAPSNPSVAIALLQRLHGTKVPSVSTTAAPAHGMLWILAYAHFNQVVASTAARQIMGSGVVYEVLNNRQTPSSLIPVVPTADFHSEAQLLETYRQGQLASDTRAVTTSAIRIHRLMSSKDRRTMTSKW</sequence>
<comment type="caution">
    <text evidence="1">The sequence shown here is derived from an EMBL/GenBank/DDBJ whole genome shotgun (WGS) entry which is preliminary data.</text>
</comment>
<dbReference type="EMBL" id="PXYW01000004">
    <property type="protein sequence ID" value="PSR34993.1"/>
    <property type="molecule type" value="Genomic_DNA"/>
</dbReference>
<dbReference type="AlphaFoldDB" id="A0A2T2XKH7"/>
<reference evidence="1 2" key="1">
    <citation type="journal article" date="2014" name="BMC Genomics">
        <title>Comparison of environmental and isolate Sulfobacillus genomes reveals diverse carbon, sulfur, nitrogen, and hydrogen metabolisms.</title>
        <authorList>
            <person name="Justice N.B."/>
            <person name="Norman A."/>
            <person name="Brown C.T."/>
            <person name="Singh A."/>
            <person name="Thomas B.C."/>
            <person name="Banfield J.F."/>
        </authorList>
    </citation>
    <scope>NUCLEOTIDE SEQUENCE [LARGE SCALE GENOMIC DNA]</scope>
    <source>
        <strain evidence="1">AMDSBA4</strain>
    </source>
</reference>
<evidence type="ECO:0000313" key="1">
    <source>
        <dbReference type="EMBL" id="PSR34993.1"/>
    </source>
</evidence>
<organism evidence="1 2">
    <name type="scientific">Sulfobacillus benefaciens</name>
    <dbReference type="NCBI Taxonomy" id="453960"/>
    <lineage>
        <taxon>Bacteria</taxon>
        <taxon>Bacillati</taxon>
        <taxon>Bacillota</taxon>
        <taxon>Clostridia</taxon>
        <taxon>Eubacteriales</taxon>
        <taxon>Clostridiales Family XVII. Incertae Sedis</taxon>
        <taxon>Sulfobacillus</taxon>
    </lineage>
</organism>
<dbReference type="Proteomes" id="UP000242972">
    <property type="component" value="Unassembled WGS sequence"/>
</dbReference>